<feature type="chain" id="PRO_5038503502" evidence="6">
    <location>
        <begin position="23"/>
        <end position="561"/>
    </location>
</feature>
<evidence type="ECO:0000256" key="3">
    <source>
        <dbReference type="ARBA" id="ARBA00022729"/>
    </source>
</evidence>
<reference evidence="8" key="2">
    <citation type="submission" date="2021-04" db="EMBL/GenBank/DDBJ databases">
        <authorList>
            <person name="Gilroy R."/>
        </authorList>
    </citation>
    <scope>NUCLEOTIDE SEQUENCE</scope>
    <source>
        <strain evidence="8">ChiHecec3B27-8219</strain>
    </source>
</reference>
<reference evidence="8" key="1">
    <citation type="journal article" date="2021" name="PeerJ">
        <title>Extensive microbial diversity within the chicken gut microbiome revealed by metagenomics and culture.</title>
        <authorList>
            <person name="Gilroy R."/>
            <person name="Ravi A."/>
            <person name="Getino M."/>
            <person name="Pursley I."/>
            <person name="Horton D.L."/>
            <person name="Alikhan N.F."/>
            <person name="Baker D."/>
            <person name="Gharbi K."/>
            <person name="Hall N."/>
            <person name="Watson M."/>
            <person name="Adriaenssens E.M."/>
            <person name="Foster-Nyarko E."/>
            <person name="Jarju S."/>
            <person name="Secka A."/>
            <person name="Antonio M."/>
            <person name="Oren A."/>
            <person name="Chaudhuri R.R."/>
            <person name="La Ragione R."/>
            <person name="Hildebrand F."/>
            <person name="Pallen M.J."/>
        </authorList>
    </citation>
    <scope>NUCLEOTIDE SEQUENCE</scope>
    <source>
        <strain evidence="8">ChiHecec3B27-8219</strain>
    </source>
</reference>
<comment type="similarity">
    <text evidence="2">Belongs to the SusD family.</text>
</comment>
<evidence type="ECO:0000256" key="6">
    <source>
        <dbReference type="SAM" id="SignalP"/>
    </source>
</evidence>
<evidence type="ECO:0000256" key="5">
    <source>
        <dbReference type="ARBA" id="ARBA00023237"/>
    </source>
</evidence>
<sequence>MKKTMIKTVLAGILALGMVSCADDLNISSIDPQTDPSYDPMQLLAKQYACLSVTGQSGPAGQGDISGDEGESGFYRTLFNLQELCTDEVAWAWQNDEGIPELTNIQWNASSARIKWCYQRLAFNVMLFNQYLTEQDGVADPAYIAEVRFLRALHYYYYLDLFHKAPFKTVFNTTELPVDLGGKDLYDWLDKELTEVEPLMAEVGAYNNTSDYGRADRGAAYMLHARLALNSSVYTDGQVNDLQKAIDYCDRITQSGAYKLSTESKNGFSGYAQLFMGDNDQNSEAMKETIFPIRCDGLRTQSYSSSTYIIASMYTDGMPYLNGNAKWQCMFSRSSLVGKFFSDPENQVPMATEDDVKMLPAGATETDIRALDEQLGISTKDVIAAAGDDRAMFYAGVGGGVRELSVSRITAFLNGLSIVKWTNYRTDGAAGNNENYYDTDIPLFRYAEVLLTRAEANFRLGHPELAVPDINELRGRAHASTVSTEDITEDFLIDEWSREFFVEGRRRSDLVRFGRFSGSSYIWPFKGGVPTGTGVQSFYDIYPIPSDELASNKNMSQNPDY</sequence>
<dbReference type="PROSITE" id="PS51257">
    <property type="entry name" value="PROKAR_LIPOPROTEIN"/>
    <property type="match status" value="1"/>
</dbReference>
<proteinExistence type="inferred from homology"/>
<evidence type="ECO:0000256" key="4">
    <source>
        <dbReference type="ARBA" id="ARBA00023136"/>
    </source>
</evidence>
<dbReference type="EMBL" id="DXBE01000073">
    <property type="protein sequence ID" value="HIZ70122.1"/>
    <property type="molecule type" value="Genomic_DNA"/>
</dbReference>
<evidence type="ECO:0000256" key="1">
    <source>
        <dbReference type="ARBA" id="ARBA00004442"/>
    </source>
</evidence>
<dbReference type="InterPro" id="IPR011990">
    <property type="entry name" value="TPR-like_helical_dom_sf"/>
</dbReference>
<gene>
    <name evidence="8" type="primary">susD</name>
    <name evidence="8" type="ORF">H9966_09680</name>
</gene>
<dbReference type="Gene3D" id="1.25.40.10">
    <property type="entry name" value="Tetratricopeptide repeat domain"/>
    <property type="match status" value="1"/>
</dbReference>
<dbReference type="NCBIfam" id="NF033071">
    <property type="entry name" value="SusD"/>
    <property type="match status" value="1"/>
</dbReference>
<dbReference type="Pfam" id="PF07980">
    <property type="entry name" value="SusD_RagB"/>
    <property type="match status" value="1"/>
</dbReference>
<keyword evidence="3 6" id="KW-0732">Signal</keyword>
<name>A0A9D2G0T1_9BACT</name>
<evidence type="ECO:0000313" key="8">
    <source>
        <dbReference type="EMBL" id="HIZ70122.1"/>
    </source>
</evidence>
<dbReference type="SUPFAM" id="SSF48452">
    <property type="entry name" value="TPR-like"/>
    <property type="match status" value="1"/>
</dbReference>
<protein>
    <submittedName>
        <fullName evidence="8">Starch-binding outer membrane lipoprotein SusD</fullName>
    </submittedName>
</protein>
<organism evidence="8 9">
    <name type="scientific">Candidatus Prevotella avicola</name>
    <dbReference type="NCBI Taxonomy" id="2838738"/>
    <lineage>
        <taxon>Bacteria</taxon>
        <taxon>Pseudomonadati</taxon>
        <taxon>Bacteroidota</taxon>
        <taxon>Bacteroidia</taxon>
        <taxon>Bacteroidales</taxon>
        <taxon>Prevotellaceae</taxon>
        <taxon>Prevotella</taxon>
    </lineage>
</organism>
<evidence type="ECO:0000256" key="2">
    <source>
        <dbReference type="ARBA" id="ARBA00006275"/>
    </source>
</evidence>
<evidence type="ECO:0000259" key="7">
    <source>
        <dbReference type="Pfam" id="PF07980"/>
    </source>
</evidence>
<dbReference type="Proteomes" id="UP000824055">
    <property type="component" value="Unassembled WGS sequence"/>
</dbReference>
<keyword evidence="4" id="KW-0472">Membrane</keyword>
<dbReference type="GO" id="GO:0009279">
    <property type="term" value="C:cell outer membrane"/>
    <property type="evidence" value="ECO:0007669"/>
    <property type="project" value="UniProtKB-SubCell"/>
</dbReference>
<dbReference type="Gene3D" id="1.10.3780.10">
    <property type="entry name" value="SusD-like"/>
    <property type="match status" value="1"/>
</dbReference>
<evidence type="ECO:0000313" key="9">
    <source>
        <dbReference type="Proteomes" id="UP000824055"/>
    </source>
</evidence>
<feature type="domain" description="RagB/SusD" evidence="7">
    <location>
        <begin position="414"/>
        <end position="561"/>
    </location>
</feature>
<dbReference type="InterPro" id="IPR012944">
    <property type="entry name" value="SusD_RagB_dom"/>
</dbReference>
<keyword evidence="8" id="KW-0449">Lipoprotein</keyword>
<accession>A0A9D2G0T1</accession>
<comment type="subcellular location">
    <subcellularLocation>
        <location evidence="1">Cell outer membrane</location>
    </subcellularLocation>
</comment>
<comment type="caution">
    <text evidence="8">The sequence shown here is derived from an EMBL/GenBank/DDBJ whole genome shotgun (WGS) entry which is preliminary data.</text>
</comment>
<dbReference type="AlphaFoldDB" id="A0A9D2G0T1"/>
<feature type="signal peptide" evidence="6">
    <location>
        <begin position="1"/>
        <end position="22"/>
    </location>
</feature>
<keyword evidence="5" id="KW-0998">Cell outer membrane</keyword>
<dbReference type="Gene3D" id="1.25.40.390">
    <property type="match status" value="1"/>
</dbReference>